<dbReference type="EMBL" id="CAJPWZ010000296">
    <property type="protein sequence ID" value="CAG2189590.1"/>
    <property type="molecule type" value="Genomic_DNA"/>
</dbReference>
<feature type="binding site" description="axial binding residue" evidence="2">
    <location>
        <position position="559"/>
    </location>
    <ligand>
        <name>heme</name>
        <dbReference type="ChEBI" id="CHEBI:30413"/>
    </ligand>
    <ligandPart>
        <name>Fe</name>
        <dbReference type="ChEBI" id="CHEBI:18248"/>
    </ligandPart>
</feature>
<dbReference type="GO" id="GO:0005506">
    <property type="term" value="F:iron ion binding"/>
    <property type="evidence" value="ECO:0007669"/>
    <property type="project" value="InterPro"/>
</dbReference>
<dbReference type="InterPro" id="IPR002401">
    <property type="entry name" value="Cyt_P450_E_grp-I"/>
</dbReference>
<evidence type="ECO:0000313" key="3">
    <source>
        <dbReference type="EMBL" id="CAG2189590.1"/>
    </source>
</evidence>
<evidence type="ECO:0000256" key="2">
    <source>
        <dbReference type="PIRSR" id="PIRSR602401-1"/>
    </source>
</evidence>
<evidence type="ECO:0000313" key="4">
    <source>
        <dbReference type="Proteomes" id="UP000683360"/>
    </source>
</evidence>
<dbReference type="OrthoDB" id="6065449at2759"/>
<dbReference type="GO" id="GO:0033781">
    <property type="term" value="F:cholesterol 24-hydroxylase activity"/>
    <property type="evidence" value="ECO:0007669"/>
    <property type="project" value="UniProtKB-EC"/>
</dbReference>
<organism evidence="3 4">
    <name type="scientific">Mytilus edulis</name>
    <name type="common">Blue mussel</name>
    <dbReference type="NCBI Taxonomy" id="6550"/>
    <lineage>
        <taxon>Eukaryota</taxon>
        <taxon>Metazoa</taxon>
        <taxon>Spiralia</taxon>
        <taxon>Lophotrochozoa</taxon>
        <taxon>Mollusca</taxon>
        <taxon>Bivalvia</taxon>
        <taxon>Autobranchia</taxon>
        <taxon>Pteriomorphia</taxon>
        <taxon>Mytilida</taxon>
        <taxon>Mytiloidea</taxon>
        <taxon>Mytilidae</taxon>
        <taxon>Mytilinae</taxon>
        <taxon>Mytilus</taxon>
    </lineage>
</organism>
<dbReference type="SUPFAM" id="SSF48264">
    <property type="entry name" value="Cytochrome P450"/>
    <property type="match status" value="1"/>
</dbReference>
<sequence length="612" mass="69933">MASDCSHRSEILAINKVLLCLCSNPSGYSDILRQDQSRIDKKLKTFVSQVVQSYSREPPREWQGHLEKGKDIICVTGSTVIFQDYLEKGPPKKITFCVTGSTVIFQGHLEKSHQEKGKITFVSQVVQTYPRATKRKVVQSPREKVRFCVTGPYPRESFFLGHIPTFQKYLKEGKFFSEMAIEFIRKYGHVVKIELAERIIVITADPQSIRELMITGNHTKSKAAYEKLGFLFGERFIGKGLVVETDQKVWVWRRALMNPCFQKSYIKGLESAFNTEIDLLINKLAGLADGKTQVSMLEEFNHLTLDVIGKIGFGMQMNNVENRTEPSEYTKAIKLALGGVSAFVRDPFIKFKYSKWKYLADVKKAMRTLRVLSKQSFDERKKQIERGDYTPDDILNFLVKMKLENPELDGEVILDDITTFFLAGQETSANLLSFALICLWQNKDVLERLKAEVSDVVGDKHYISVEDTNKMEYLDMVIKETLRLYPPAANTFRENKTDIEIQGYKIPAGTGIMISTFVSSRLEEFFPEPLKFDPERFNPAENRIPSYTYFPFTLGPRTCIGKDFGIEAKMILSKIVQRFNFEMDPNQSFDIEESATLKPKGGAFCSFTLCDS</sequence>
<dbReference type="InterPro" id="IPR001128">
    <property type="entry name" value="Cyt_P450"/>
</dbReference>
<keyword evidence="2" id="KW-0349">Heme</keyword>
<accession>A0A8S3Q5S0</accession>
<dbReference type="Proteomes" id="UP000683360">
    <property type="component" value="Unassembled WGS sequence"/>
</dbReference>
<keyword evidence="2" id="KW-0479">Metal-binding</keyword>
<keyword evidence="2" id="KW-0408">Iron</keyword>
<dbReference type="Gene3D" id="1.10.630.10">
    <property type="entry name" value="Cytochrome P450"/>
    <property type="match status" value="1"/>
</dbReference>
<dbReference type="InterPro" id="IPR036396">
    <property type="entry name" value="Cyt_P450_sf"/>
</dbReference>
<name>A0A8S3Q5S0_MYTED</name>
<keyword evidence="4" id="KW-1185">Reference proteome</keyword>
<dbReference type="PRINTS" id="PR00385">
    <property type="entry name" value="P450"/>
</dbReference>
<dbReference type="EC" id="1.14.14.25" evidence="3"/>
<keyword evidence="3" id="KW-0560">Oxidoreductase</keyword>
<dbReference type="PANTHER" id="PTHR24293">
    <property type="entry name" value="CYTOCHROME P450 FAMILY 46 SUBFAMILY A"/>
    <property type="match status" value="1"/>
</dbReference>
<evidence type="ECO:0000256" key="1">
    <source>
        <dbReference type="ARBA" id="ARBA00010617"/>
    </source>
</evidence>
<gene>
    <name evidence="3" type="ORF">MEDL_4947</name>
</gene>
<dbReference type="AlphaFoldDB" id="A0A8S3Q5S0"/>
<dbReference type="InterPro" id="IPR039983">
    <property type="entry name" value="CYP46A1"/>
</dbReference>
<comment type="cofactor">
    <cofactor evidence="2">
        <name>heme</name>
        <dbReference type="ChEBI" id="CHEBI:30413"/>
    </cofactor>
</comment>
<dbReference type="GO" id="GO:0020037">
    <property type="term" value="F:heme binding"/>
    <property type="evidence" value="ECO:0007669"/>
    <property type="project" value="InterPro"/>
</dbReference>
<proteinExistence type="inferred from homology"/>
<dbReference type="PRINTS" id="PR00463">
    <property type="entry name" value="EP450I"/>
</dbReference>
<dbReference type="CDD" id="cd20613">
    <property type="entry name" value="CYP46A1-like"/>
    <property type="match status" value="1"/>
</dbReference>
<dbReference type="Pfam" id="PF00067">
    <property type="entry name" value="p450"/>
    <property type="match status" value="1"/>
</dbReference>
<reference evidence="3" key="1">
    <citation type="submission" date="2021-03" db="EMBL/GenBank/DDBJ databases">
        <authorList>
            <person name="Bekaert M."/>
        </authorList>
    </citation>
    <scope>NUCLEOTIDE SEQUENCE</scope>
</reference>
<comment type="caution">
    <text evidence="3">The sequence shown here is derived from an EMBL/GenBank/DDBJ whole genome shotgun (WGS) entry which is preliminary data.</text>
</comment>
<dbReference type="PANTHER" id="PTHR24293:SF0">
    <property type="entry name" value="CYP46A1 PROTEIN-RELATED"/>
    <property type="match status" value="1"/>
</dbReference>
<comment type="similarity">
    <text evidence="1">Belongs to the cytochrome P450 family.</text>
</comment>
<dbReference type="GO" id="GO:0006707">
    <property type="term" value="P:cholesterol catabolic process"/>
    <property type="evidence" value="ECO:0007669"/>
    <property type="project" value="InterPro"/>
</dbReference>
<protein>
    <submittedName>
        <fullName evidence="3">CYP46A1</fullName>
        <ecNumber evidence="3">1.14.14.25</ecNumber>
    </submittedName>
</protein>